<protein>
    <submittedName>
        <fullName evidence="3">Uncharacterized protein</fullName>
    </submittedName>
</protein>
<gene>
    <name evidence="3" type="ORF">OCH239_02185</name>
</gene>
<keyword evidence="4" id="KW-1185">Reference proteome</keyword>
<feature type="compositionally biased region" description="Basic and acidic residues" evidence="1">
    <location>
        <begin position="51"/>
        <end position="61"/>
    </location>
</feature>
<evidence type="ECO:0000313" key="4">
    <source>
        <dbReference type="Proteomes" id="UP000022447"/>
    </source>
</evidence>
<evidence type="ECO:0000313" key="3">
    <source>
        <dbReference type="EMBL" id="ETX16655.1"/>
    </source>
</evidence>
<feature type="region of interest" description="Disordered" evidence="1">
    <location>
        <begin position="29"/>
        <end position="61"/>
    </location>
</feature>
<keyword evidence="2" id="KW-0472">Membrane</keyword>
<dbReference type="Proteomes" id="UP000022447">
    <property type="component" value="Unassembled WGS sequence"/>
</dbReference>
<dbReference type="eggNOG" id="ENOG5033HWA">
    <property type="taxonomic scope" value="Bacteria"/>
</dbReference>
<keyword evidence="2" id="KW-0812">Transmembrane</keyword>
<proteinExistence type="predicted"/>
<keyword evidence="2" id="KW-1133">Transmembrane helix</keyword>
<comment type="caution">
    <text evidence="3">The sequence shown here is derived from an EMBL/GenBank/DDBJ whole genome shotgun (WGS) entry which is preliminary data.</text>
</comment>
<organism evidence="3 4">
    <name type="scientific">Roseivivax halodurans JCM 10272</name>
    <dbReference type="NCBI Taxonomy" id="1449350"/>
    <lineage>
        <taxon>Bacteria</taxon>
        <taxon>Pseudomonadati</taxon>
        <taxon>Pseudomonadota</taxon>
        <taxon>Alphaproteobacteria</taxon>
        <taxon>Rhodobacterales</taxon>
        <taxon>Roseobacteraceae</taxon>
        <taxon>Roseivivax</taxon>
    </lineage>
</organism>
<name>X7EL74_9RHOB</name>
<feature type="compositionally biased region" description="Basic and acidic residues" evidence="1">
    <location>
        <begin position="29"/>
        <end position="38"/>
    </location>
</feature>
<dbReference type="RefSeq" id="WP_037257892.1">
    <property type="nucleotide sequence ID" value="NZ_JALZ01000001.1"/>
</dbReference>
<dbReference type="AlphaFoldDB" id="X7EL74"/>
<dbReference type="OrthoDB" id="7873573at2"/>
<accession>X7EL74</accession>
<dbReference type="EMBL" id="JALZ01000001">
    <property type="protein sequence ID" value="ETX16655.1"/>
    <property type="molecule type" value="Genomic_DNA"/>
</dbReference>
<evidence type="ECO:0000256" key="2">
    <source>
        <dbReference type="SAM" id="Phobius"/>
    </source>
</evidence>
<reference evidence="3 4" key="1">
    <citation type="submission" date="2014-01" db="EMBL/GenBank/DDBJ databases">
        <title>Roseivivax halodurans JCM 10272 Genome Sequencing.</title>
        <authorList>
            <person name="Lai Q."/>
            <person name="Li G."/>
            <person name="Shao Z."/>
        </authorList>
    </citation>
    <scope>NUCLEOTIDE SEQUENCE [LARGE SCALE GENOMIC DNA]</scope>
    <source>
        <strain evidence="3 4">JCM 10272</strain>
    </source>
</reference>
<feature type="transmembrane region" description="Helical" evidence="2">
    <location>
        <begin position="6"/>
        <end position="24"/>
    </location>
</feature>
<evidence type="ECO:0000256" key="1">
    <source>
        <dbReference type="SAM" id="MobiDB-lite"/>
    </source>
</evidence>
<sequence length="61" mass="6764">MEAGFIVPVLALITLLAGIVYAIWSKRETERQLRDPNDPKSSLAVDGPSHQNKDERKETAS</sequence>